<reference evidence="1 2" key="1">
    <citation type="journal article" date="2023" name="G3 (Bethesda)">
        <title>A chromosome-level genome assembly of Zasmidium syzygii isolated from banana leaves.</title>
        <authorList>
            <person name="van Westerhoven A.C."/>
            <person name="Mehrabi R."/>
            <person name="Talebi R."/>
            <person name="Steentjes M.B.F."/>
            <person name="Corcolon B."/>
            <person name="Chong P.A."/>
            <person name="Kema G.H.J."/>
            <person name="Seidl M.F."/>
        </authorList>
    </citation>
    <scope>NUCLEOTIDE SEQUENCE [LARGE SCALE GENOMIC DNA]</scope>
    <source>
        <strain evidence="1 2">P124</strain>
    </source>
</reference>
<protein>
    <recommendedName>
        <fullName evidence="3">F-box domain-containing protein</fullName>
    </recommendedName>
</protein>
<dbReference type="PANTHER" id="PTHR42085:SF1">
    <property type="entry name" value="F-BOX DOMAIN-CONTAINING PROTEIN"/>
    <property type="match status" value="1"/>
</dbReference>
<dbReference type="Proteomes" id="UP001305779">
    <property type="component" value="Unassembled WGS sequence"/>
</dbReference>
<evidence type="ECO:0000313" key="2">
    <source>
        <dbReference type="Proteomes" id="UP001305779"/>
    </source>
</evidence>
<dbReference type="InterPro" id="IPR038883">
    <property type="entry name" value="AN11006-like"/>
</dbReference>
<accession>A0ABR0E084</accession>
<dbReference type="PANTHER" id="PTHR42085">
    <property type="entry name" value="F-BOX DOMAIN-CONTAINING PROTEIN"/>
    <property type="match status" value="1"/>
</dbReference>
<proteinExistence type="predicted"/>
<sequence length="213" mass="24269">MTDKACLMQRASEVGEKALATTNDASASTADTPKKKTSFLDLPAEIRNSIYELALPRETIMFPMRSLSNKRPRTEFPGLVMASKQIHKETHPMLFNNSTFHFTCSLDMRAWLRKFGYSRRKLLRNIVVDDAVYLGEHKAAEEDAKAELTEARVVQRWRSICYSLRMGGLVPRPGGLLTLKATCWSYGEDGRVMCEFFSCRKMDGKDTELVERM</sequence>
<evidence type="ECO:0008006" key="3">
    <source>
        <dbReference type="Google" id="ProtNLM"/>
    </source>
</evidence>
<organism evidence="1 2">
    <name type="scientific">Zasmidium cellare</name>
    <name type="common">Wine cellar mold</name>
    <name type="synonym">Racodium cellare</name>
    <dbReference type="NCBI Taxonomy" id="395010"/>
    <lineage>
        <taxon>Eukaryota</taxon>
        <taxon>Fungi</taxon>
        <taxon>Dikarya</taxon>
        <taxon>Ascomycota</taxon>
        <taxon>Pezizomycotina</taxon>
        <taxon>Dothideomycetes</taxon>
        <taxon>Dothideomycetidae</taxon>
        <taxon>Mycosphaerellales</taxon>
        <taxon>Mycosphaerellaceae</taxon>
        <taxon>Zasmidium</taxon>
    </lineage>
</organism>
<name>A0ABR0E084_ZASCE</name>
<gene>
    <name evidence="1" type="ORF">PRZ48_014188</name>
</gene>
<comment type="caution">
    <text evidence="1">The sequence shown here is derived from an EMBL/GenBank/DDBJ whole genome shotgun (WGS) entry which is preliminary data.</text>
</comment>
<dbReference type="EMBL" id="JAXOVC010000013">
    <property type="protein sequence ID" value="KAK4494832.1"/>
    <property type="molecule type" value="Genomic_DNA"/>
</dbReference>
<keyword evidence="2" id="KW-1185">Reference proteome</keyword>
<evidence type="ECO:0000313" key="1">
    <source>
        <dbReference type="EMBL" id="KAK4494832.1"/>
    </source>
</evidence>